<dbReference type="Gene3D" id="1.10.132.20">
    <property type="entry name" value="Ribosome-recycling factor"/>
    <property type="match status" value="1"/>
</dbReference>
<gene>
    <name evidence="6" type="primary">frr</name>
    <name evidence="9" type="ORF">DFR29_10629</name>
</gene>
<dbReference type="Pfam" id="PF01765">
    <property type="entry name" value="RRF"/>
    <property type="match status" value="1"/>
</dbReference>
<dbReference type="NCBIfam" id="TIGR00496">
    <property type="entry name" value="frr"/>
    <property type="match status" value="1"/>
</dbReference>
<comment type="subcellular location">
    <subcellularLocation>
        <location evidence="1 6">Cytoplasm</location>
    </subcellularLocation>
</comment>
<dbReference type="PANTHER" id="PTHR20982">
    <property type="entry name" value="RIBOSOME RECYCLING FACTOR"/>
    <property type="match status" value="1"/>
</dbReference>
<dbReference type="SUPFAM" id="SSF55194">
    <property type="entry name" value="Ribosome recycling factor, RRF"/>
    <property type="match status" value="1"/>
</dbReference>
<evidence type="ECO:0000256" key="5">
    <source>
        <dbReference type="ARBA" id="ARBA00025050"/>
    </source>
</evidence>
<reference evidence="9 10" key="1">
    <citation type="submission" date="2019-03" db="EMBL/GenBank/DDBJ databases">
        <title>Genomic Encyclopedia of Type Strains, Phase IV (KMG-IV): sequencing the most valuable type-strain genomes for metagenomic binning, comparative biology and taxonomic classification.</title>
        <authorList>
            <person name="Goeker M."/>
        </authorList>
    </citation>
    <scope>NUCLEOTIDE SEQUENCE [LARGE SCALE GENOMIC DNA]</scope>
    <source>
        <strain evidence="9 10">DSM 21667</strain>
    </source>
</reference>
<proteinExistence type="inferred from homology"/>
<dbReference type="HAMAP" id="MF_00040">
    <property type="entry name" value="RRF"/>
    <property type="match status" value="1"/>
</dbReference>
<dbReference type="GO" id="GO:0002184">
    <property type="term" value="P:cytoplasmic translational termination"/>
    <property type="evidence" value="ECO:0007669"/>
    <property type="project" value="TreeGrafter"/>
</dbReference>
<dbReference type="GO" id="GO:0043023">
    <property type="term" value="F:ribosomal large subunit binding"/>
    <property type="evidence" value="ECO:0007669"/>
    <property type="project" value="TreeGrafter"/>
</dbReference>
<dbReference type="OrthoDB" id="9804006at2"/>
<dbReference type="Proteomes" id="UP000295293">
    <property type="component" value="Unassembled WGS sequence"/>
</dbReference>
<keyword evidence="3 6" id="KW-0963">Cytoplasm</keyword>
<organism evidence="9 10">
    <name type="scientific">Tahibacter aquaticus</name>
    <dbReference type="NCBI Taxonomy" id="520092"/>
    <lineage>
        <taxon>Bacteria</taxon>
        <taxon>Pseudomonadati</taxon>
        <taxon>Pseudomonadota</taxon>
        <taxon>Gammaproteobacteria</taxon>
        <taxon>Lysobacterales</taxon>
        <taxon>Rhodanobacteraceae</taxon>
        <taxon>Tahibacter</taxon>
    </lineage>
</organism>
<dbReference type="InterPro" id="IPR002661">
    <property type="entry name" value="Ribosome_recyc_fac"/>
</dbReference>
<dbReference type="CDD" id="cd00520">
    <property type="entry name" value="RRF"/>
    <property type="match status" value="1"/>
</dbReference>
<evidence type="ECO:0000256" key="2">
    <source>
        <dbReference type="ARBA" id="ARBA00005912"/>
    </source>
</evidence>
<evidence type="ECO:0000313" key="10">
    <source>
        <dbReference type="Proteomes" id="UP000295293"/>
    </source>
</evidence>
<evidence type="ECO:0000313" key="9">
    <source>
        <dbReference type="EMBL" id="TDR43887.1"/>
    </source>
</evidence>
<dbReference type="PANTHER" id="PTHR20982:SF3">
    <property type="entry name" value="MITOCHONDRIAL RIBOSOME RECYCLING FACTOR PSEUDO 1"/>
    <property type="match status" value="1"/>
</dbReference>
<comment type="function">
    <text evidence="5 6">Responsible for the release of ribosomes from messenger RNA at the termination of protein biosynthesis. May increase the efficiency of translation by recycling ribosomes from one round of translation to another.</text>
</comment>
<sequence>MINDIKQDAQARMAKCVESLRHDLQRLRTGRASTALVEHIKVNYYGSDMPLSQVATVAVQDARSLTITPWEKTMVQPIEKAIIGSDLGLNPTTAGLVIRINLPPLTEERRKALSKQVHGEGEDAKVAVRNVRRDAMQHVKELLKEKKVTEDEERKAEDDIQKLTDKAIKDVDVVVKTKEDELMSL</sequence>
<feature type="domain" description="Ribosome recycling factor" evidence="8">
    <location>
        <begin position="20"/>
        <end position="183"/>
    </location>
</feature>
<keyword evidence="4 6" id="KW-0648">Protein biosynthesis</keyword>
<dbReference type="EMBL" id="SNZH01000006">
    <property type="protein sequence ID" value="TDR43887.1"/>
    <property type="molecule type" value="Genomic_DNA"/>
</dbReference>
<dbReference type="FunFam" id="3.30.1360.40:FF:000001">
    <property type="entry name" value="Ribosome-recycling factor"/>
    <property type="match status" value="1"/>
</dbReference>
<dbReference type="Gene3D" id="3.30.1360.40">
    <property type="match status" value="1"/>
</dbReference>
<accession>A0A4R6YY15</accession>
<evidence type="ECO:0000256" key="4">
    <source>
        <dbReference type="ARBA" id="ARBA00022917"/>
    </source>
</evidence>
<keyword evidence="7" id="KW-0175">Coiled coil</keyword>
<evidence type="ECO:0000256" key="6">
    <source>
        <dbReference type="HAMAP-Rule" id="MF_00040"/>
    </source>
</evidence>
<evidence type="ECO:0000256" key="3">
    <source>
        <dbReference type="ARBA" id="ARBA00022490"/>
    </source>
</evidence>
<evidence type="ECO:0000259" key="8">
    <source>
        <dbReference type="Pfam" id="PF01765"/>
    </source>
</evidence>
<comment type="similarity">
    <text evidence="2 6">Belongs to the RRF family.</text>
</comment>
<dbReference type="AlphaFoldDB" id="A0A4R6YY15"/>
<evidence type="ECO:0000256" key="1">
    <source>
        <dbReference type="ARBA" id="ARBA00004496"/>
    </source>
</evidence>
<comment type="caution">
    <text evidence="9">The sequence shown here is derived from an EMBL/GenBank/DDBJ whole genome shotgun (WGS) entry which is preliminary data.</text>
</comment>
<dbReference type="GO" id="GO:0005829">
    <property type="term" value="C:cytosol"/>
    <property type="evidence" value="ECO:0007669"/>
    <property type="project" value="GOC"/>
</dbReference>
<feature type="coiled-coil region" evidence="7">
    <location>
        <begin position="132"/>
        <end position="166"/>
    </location>
</feature>
<dbReference type="FunFam" id="1.10.132.20:FF:000001">
    <property type="entry name" value="Ribosome-recycling factor"/>
    <property type="match status" value="1"/>
</dbReference>
<keyword evidence="10" id="KW-1185">Reference proteome</keyword>
<dbReference type="RefSeq" id="WP_133818641.1">
    <property type="nucleotide sequence ID" value="NZ_SNZH01000006.1"/>
</dbReference>
<name>A0A4R6YY15_9GAMM</name>
<evidence type="ECO:0000256" key="7">
    <source>
        <dbReference type="SAM" id="Coils"/>
    </source>
</evidence>
<protein>
    <recommendedName>
        <fullName evidence="6">Ribosome-recycling factor</fullName>
        <shortName evidence="6">RRF</shortName>
    </recommendedName>
    <alternativeName>
        <fullName evidence="6">Ribosome-releasing factor</fullName>
    </alternativeName>
</protein>
<dbReference type="InterPro" id="IPR036191">
    <property type="entry name" value="RRF_sf"/>
</dbReference>
<dbReference type="InterPro" id="IPR023584">
    <property type="entry name" value="Ribosome_recyc_fac_dom"/>
</dbReference>